<evidence type="ECO:0000259" key="7">
    <source>
        <dbReference type="Pfam" id="PF08281"/>
    </source>
</evidence>
<keyword evidence="4" id="KW-0804">Transcription</keyword>
<dbReference type="InterPro" id="IPR013325">
    <property type="entry name" value="RNA_pol_sigma_r2"/>
</dbReference>
<evidence type="ECO:0000259" key="6">
    <source>
        <dbReference type="Pfam" id="PF04542"/>
    </source>
</evidence>
<dbReference type="CDD" id="cd06171">
    <property type="entry name" value="Sigma70_r4"/>
    <property type="match status" value="1"/>
</dbReference>
<evidence type="ECO:0000256" key="3">
    <source>
        <dbReference type="ARBA" id="ARBA00023082"/>
    </source>
</evidence>
<comment type="caution">
    <text evidence="8">The sequence shown here is derived from an EMBL/GenBank/DDBJ whole genome shotgun (WGS) entry which is preliminary data.</text>
</comment>
<organism evidence="8 9">
    <name type="scientific">Corallococcus exercitus</name>
    <dbReference type="NCBI Taxonomy" id="2316736"/>
    <lineage>
        <taxon>Bacteria</taxon>
        <taxon>Pseudomonadati</taxon>
        <taxon>Myxococcota</taxon>
        <taxon>Myxococcia</taxon>
        <taxon>Myxococcales</taxon>
        <taxon>Cystobacterineae</taxon>
        <taxon>Myxococcaceae</taxon>
        <taxon>Corallococcus</taxon>
    </lineage>
</organism>
<reference evidence="8 9" key="1">
    <citation type="submission" date="2020-05" db="EMBL/GenBank/DDBJ databases">
        <authorList>
            <person name="Whitworth D."/>
        </authorList>
    </citation>
    <scope>NUCLEOTIDE SEQUENCE [LARGE SCALE GENOMIC DNA]</scope>
    <source>
        <strain evidence="8 9">AB043B</strain>
    </source>
</reference>
<dbReference type="InterPro" id="IPR036388">
    <property type="entry name" value="WH-like_DNA-bd_sf"/>
</dbReference>
<proteinExistence type="inferred from homology"/>
<evidence type="ECO:0000313" key="8">
    <source>
        <dbReference type="EMBL" id="NOK32150.1"/>
    </source>
</evidence>
<dbReference type="AlphaFoldDB" id="A0A3A8HT98"/>
<evidence type="ECO:0000313" key="9">
    <source>
        <dbReference type="Proteomes" id="UP000563426"/>
    </source>
</evidence>
<sequence>MAPTDSAAQQASDLSADRDLLKQVALGNAAAMRDVYARCAARAFAIAVRLLPTRADAEEVLQEAFLEVWRRAREFDPARGGLETWVTTIARTRSIDRLRSLGTVSRMVEAVAQQPPPVSAAPPSPDDSASAAQDQARVRAAMAQLPPEQREVVLLAYFDGLSQSEIARKTGQPLGTVKTRARLALEKLAVLLDARPTSASG</sequence>
<dbReference type="Pfam" id="PF08281">
    <property type="entry name" value="Sigma70_r4_2"/>
    <property type="match status" value="1"/>
</dbReference>
<dbReference type="Proteomes" id="UP000563426">
    <property type="component" value="Unassembled WGS sequence"/>
</dbReference>
<feature type="domain" description="RNA polymerase sigma factor 70 region 4 type 2" evidence="7">
    <location>
        <begin position="137"/>
        <end position="188"/>
    </location>
</feature>
<dbReference type="PANTHER" id="PTHR43133">
    <property type="entry name" value="RNA POLYMERASE ECF-TYPE SIGMA FACTO"/>
    <property type="match status" value="1"/>
</dbReference>
<dbReference type="NCBIfam" id="TIGR02937">
    <property type="entry name" value="sigma70-ECF"/>
    <property type="match status" value="1"/>
</dbReference>
<evidence type="ECO:0000256" key="1">
    <source>
        <dbReference type="ARBA" id="ARBA00010641"/>
    </source>
</evidence>
<feature type="domain" description="RNA polymerase sigma-70 region 2" evidence="6">
    <location>
        <begin position="36"/>
        <end position="101"/>
    </location>
</feature>
<keyword evidence="2" id="KW-0805">Transcription regulation</keyword>
<feature type="compositionally biased region" description="Pro residues" evidence="5">
    <location>
        <begin position="114"/>
        <end position="125"/>
    </location>
</feature>
<evidence type="ECO:0000256" key="4">
    <source>
        <dbReference type="ARBA" id="ARBA00023163"/>
    </source>
</evidence>
<dbReference type="RefSeq" id="WP_120527504.1">
    <property type="nucleotide sequence ID" value="NZ_JABFJV010000009.1"/>
</dbReference>
<dbReference type="InterPro" id="IPR039425">
    <property type="entry name" value="RNA_pol_sigma-70-like"/>
</dbReference>
<keyword evidence="3" id="KW-0731">Sigma factor</keyword>
<dbReference type="InterPro" id="IPR014284">
    <property type="entry name" value="RNA_pol_sigma-70_dom"/>
</dbReference>
<comment type="similarity">
    <text evidence="1">Belongs to the sigma-70 factor family. ECF subfamily.</text>
</comment>
<dbReference type="SUPFAM" id="SSF88659">
    <property type="entry name" value="Sigma3 and sigma4 domains of RNA polymerase sigma factors"/>
    <property type="match status" value="1"/>
</dbReference>
<dbReference type="Pfam" id="PF04542">
    <property type="entry name" value="Sigma70_r2"/>
    <property type="match status" value="1"/>
</dbReference>
<dbReference type="InterPro" id="IPR013249">
    <property type="entry name" value="RNA_pol_sigma70_r4_t2"/>
</dbReference>
<feature type="region of interest" description="Disordered" evidence="5">
    <location>
        <begin position="113"/>
        <end position="133"/>
    </location>
</feature>
<gene>
    <name evidence="8" type="ORF">HMI49_02875</name>
</gene>
<dbReference type="GO" id="GO:0006352">
    <property type="term" value="P:DNA-templated transcription initiation"/>
    <property type="evidence" value="ECO:0007669"/>
    <property type="project" value="InterPro"/>
</dbReference>
<dbReference type="EMBL" id="JABFJV010000009">
    <property type="protein sequence ID" value="NOK32150.1"/>
    <property type="molecule type" value="Genomic_DNA"/>
</dbReference>
<dbReference type="InterPro" id="IPR007627">
    <property type="entry name" value="RNA_pol_sigma70_r2"/>
</dbReference>
<dbReference type="Gene3D" id="1.10.1740.10">
    <property type="match status" value="1"/>
</dbReference>
<evidence type="ECO:0000256" key="2">
    <source>
        <dbReference type="ARBA" id="ARBA00023015"/>
    </source>
</evidence>
<evidence type="ECO:0000256" key="5">
    <source>
        <dbReference type="SAM" id="MobiDB-lite"/>
    </source>
</evidence>
<keyword evidence="9" id="KW-1185">Reference proteome</keyword>
<dbReference type="PANTHER" id="PTHR43133:SF62">
    <property type="entry name" value="RNA POLYMERASE SIGMA FACTOR SIGZ"/>
    <property type="match status" value="1"/>
</dbReference>
<name>A0A3A8HT98_9BACT</name>
<dbReference type="SUPFAM" id="SSF88946">
    <property type="entry name" value="Sigma2 domain of RNA polymerase sigma factors"/>
    <property type="match status" value="1"/>
</dbReference>
<dbReference type="OrthoDB" id="9784272at2"/>
<accession>A0A3A8HT98</accession>
<dbReference type="GO" id="GO:0016987">
    <property type="term" value="F:sigma factor activity"/>
    <property type="evidence" value="ECO:0007669"/>
    <property type="project" value="UniProtKB-KW"/>
</dbReference>
<protein>
    <submittedName>
        <fullName evidence="8">Sigma-70 family RNA polymerase sigma factor</fullName>
    </submittedName>
</protein>
<dbReference type="Gene3D" id="1.10.10.10">
    <property type="entry name" value="Winged helix-like DNA-binding domain superfamily/Winged helix DNA-binding domain"/>
    <property type="match status" value="1"/>
</dbReference>
<dbReference type="GO" id="GO:0003677">
    <property type="term" value="F:DNA binding"/>
    <property type="evidence" value="ECO:0007669"/>
    <property type="project" value="InterPro"/>
</dbReference>
<dbReference type="InterPro" id="IPR013324">
    <property type="entry name" value="RNA_pol_sigma_r3/r4-like"/>
</dbReference>